<name>A0ABT5BLZ9_9BACT</name>
<reference evidence="1 2" key="1">
    <citation type="submission" date="2022-11" db="EMBL/GenBank/DDBJ databases">
        <title>Minimal conservation of predation-associated metabolite biosynthetic gene clusters underscores biosynthetic potential of Myxococcota including descriptions for ten novel species: Archangium lansinium sp. nov., Myxococcus landrumus sp. nov., Nannocystis bai.</title>
        <authorList>
            <person name="Ahearne A."/>
            <person name="Stevens C."/>
            <person name="Dowd S."/>
        </authorList>
    </citation>
    <scope>NUCLEOTIDE SEQUENCE [LARGE SCALE GENOMIC DNA]</scope>
    <source>
        <strain evidence="1 2">NCELM</strain>
    </source>
</reference>
<protein>
    <submittedName>
        <fullName evidence="1">Uncharacterized protein</fullName>
    </submittedName>
</protein>
<proteinExistence type="predicted"/>
<evidence type="ECO:0000313" key="2">
    <source>
        <dbReference type="Proteomes" id="UP001217838"/>
    </source>
</evidence>
<dbReference type="RefSeq" id="WP_272008675.1">
    <property type="nucleotide sequence ID" value="NZ_JAQNDN010000024.1"/>
</dbReference>
<keyword evidence="2" id="KW-1185">Reference proteome</keyword>
<gene>
    <name evidence="1" type="ORF">POL58_42205</name>
</gene>
<organism evidence="1 2">
    <name type="scientific">Nannocystis radixulma</name>
    <dbReference type="NCBI Taxonomy" id="2995305"/>
    <lineage>
        <taxon>Bacteria</taxon>
        <taxon>Pseudomonadati</taxon>
        <taxon>Myxococcota</taxon>
        <taxon>Polyangia</taxon>
        <taxon>Nannocystales</taxon>
        <taxon>Nannocystaceae</taxon>
        <taxon>Nannocystis</taxon>
    </lineage>
</organism>
<comment type="caution">
    <text evidence="1">The sequence shown here is derived from an EMBL/GenBank/DDBJ whole genome shotgun (WGS) entry which is preliminary data.</text>
</comment>
<sequence length="40" mass="3858">MIDPISTIVDVGLATPAITAGPRDAGAKVEAFLAGHGGAP</sequence>
<accession>A0ABT5BLZ9</accession>
<evidence type="ECO:0000313" key="1">
    <source>
        <dbReference type="EMBL" id="MDC0674438.1"/>
    </source>
</evidence>
<dbReference type="Proteomes" id="UP001217838">
    <property type="component" value="Unassembled WGS sequence"/>
</dbReference>
<dbReference type="EMBL" id="JAQNDN010000024">
    <property type="protein sequence ID" value="MDC0674438.1"/>
    <property type="molecule type" value="Genomic_DNA"/>
</dbReference>